<dbReference type="PANTHER" id="PTHR12411">
    <property type="entry name" value="CYSTEINE PROTEASE FAMILY C1-RELATED"/>
    <property type="match status" value="1"/>
</dbReference>
<dbReference type="InterPro" id="IPR038765">
    <property type="entry name" value="Papain-like_cys_pep_sf"/>
</dbReference>
<reference evidence="3 4" key="1">
    <citation type="submission" date="2022-10" db="EMBL/GenBank/DDBJ databases">
        <title>Evolutionary Diversification of Methanotrophic Ca. Methanophagales (ANME-1) and Their Expansive Virome.</title>
        <authorList>
            <person name="Laso-Perez R."/>
            <person name="Wu F."/>
            <person name="Cremiere A."/>
            <person name="Speth D.R."/>
            <person name="Magyar J.S."/>
            <person name="Krupovic M."/>
            <person name="Orphan V.J."/>
        </authorList>
    </citation>
    <scope>NUCLEOTIDE SEQUENCE [LARGE SCALE GENOMIC DNA]</scope>
</reference>
<dbReference type="Gene3D" id="3.90.70.10">
    <property type="entry name" value="Cysteine proteinases"/>
    <property type="match status" value="1"/>
</dbReference>
<keyword evidence="4" id="KW-1185">Reference proteome</keyword>
<accession>A0A9E8V8U0</accession>
<dbReference type="CDD" id="cd02619">
    <property type="entry name" value="Peptidase_C1"/>
    <property type="match status" value="1"/>
</dbReference>
<dbReference type="GO" id="GO:0001897">
    <property type="term" value="P:symbiont-mediated cytolysis of host cell"/>
    <property type="evidence" value="ECO:0007669"/>
    <property type="project" value="UniProtKB-ARBA"/>
</dbReference>
<gene>
    <name evidence="3" type="ORF">FHOMOCKG_00062</name>
</gene>
<proteinExistence type="inferred from homology"/>
<protein>
    <recommendedName>
        <fullName evidence="2">Peptidase C1A papain C-terminal domain-containing protein</fullName>
    </recommendedName>
</protein>
<feature type="domain" description="Peptidase C1A papain C-terminal" evidence="2">
    <location>
        <begin position="33"/>
        <end position="219"/>
    </location>
</feature>
<name>A0A9E8V8U0_9CAUD</name>
<dbReference type="GO" id="GO:0008234">
    <property type="term" value="F:cysteine-type peptidase activity"/>
    <property type="evidence" value="ECO:0007669"/>
    <property type="project" value="InterPro"/>
</dbReference>
<evidence type="ECO:0000313" key="3">
    <source>
        <dbReference type="EMBL" id="WAE39590.1"/>
    </source>
</evidence>
<dbReference type="GO" id="GO:0006508">
    <property type="term" value="P:proteolysis"/>
    <property type="evidence" value="ECO:0007669"/>
    <property type="project" value="InterPro"/>
</dbReference>
<dbReference type="SMART" id="SM00645">
    <property type="entry name" value="Pept_C1"/>
    <property type="match status" value="1"/>
</dbReference>
<evidence type="ECO:0000313" key="4">
    <source>
        <dbReference type="Proteomes" id="UP001156237"/>
    </source>
</evidence>
<dbReference type="InterPro" id="IPR025660">
    <property type="entry name" value="Pept_his_AS"/>
</dbReference>
<dbReference type="SUPFAM" id="SSF54001">
    <property type="entry name" value="Cysteine proteinases"/>
    <property type="match status" value="1"/>
</dbReference>
<evidence type="ECO:0000256" key="1">
    <source>
        <dbReference type="ARBA" id="ARBA00008455"/>
    </source>
</evidence>
<comment type="similarity">
    <text evidence="1">Belongs to the peptidase C1 family.</text>
</comment>
<evidence type="ECO:0000259" key="2">
    <source>
        <dbReference type="SMART" id="SM00645"/>
    </source>
</evidence>
<dbReference type="Proteomes" id="UP001156237">
    <property type="component" value="Segment"/>
</dbReference>
<dbReference type="InterPro" id="IPR000668">
    <property type="entry name" value="Peptidase_C1A_C"/>
</dbReference>
<sequence>MKTPLSSIFNFGAIPSPWDKRDVIYAALTSKEKPEAFSLKEYQGPVVDQGSRQICVPCALCAIAESKQFYNTNLSECYIYKRRSHKGDGMVLRNALKIMQKEGTCQEMCFPLSTCQERCSESSIKKNALSYRIGEYHRVFNDITGTMYIHKLPVFAAVPVYDNWSYDARIPMPSGEFLGFHAITIVGYNLTEKYYEFKNSWGTEWGNGGYGVLPLNYPIAEAWIVEPRLGNDYDDLLPDDITIKNTICGMSIFGLGIELEITVPWDCIVRPNFGIFRFPRMLHKGTNSVMFRFPFKKGSQPLSLTFKHKNSYIRMSATLSNTIQLSEWERI</sequence>
<dbReference type="PROSITE" id="PS00639">
    <property type="entry name" value="THIOL_PROTEASE_HIS"/>
    <property type="match status" value="1"/>
</dbReference>
<dbReference type="EMBL" id="OP880253">
    <property type="protein sequence ID" value="WAE39590.1"/>
    <property type="molecule type" value="Genomic_DNA"/>
</dbReference>
<dbReference type="Pfam" id="PF00112">
    <property type="entry name" value="Peptidase_C1"/>
    <property type="match status" value="1"/>
</dbReference>
<dbReference type="InterPro" id="IPR013128">
    <property type="entry name" value="Peptidase_C1A"/>
</dbReference>
<organism evidence="3 4">
    <name type="scientific">Methanophagales virus GBV302</name>
    <dbReference type="NCBI Taxonomy" id="2999281"/>
    <lineage>
        <taxon>Viruses</taxon>
        <taxon>Duplodnaviria</taxon>
        <taxon>Heunggongvirae</taxon>
        <taxon>Uroviricota</taxon>
        <taxon>Caudoviricetes</taxon>
        <taxon>Nakonvirales</taxon>
        <taxon>Ekchuahviridae</taxon>
        <taxon>Kukulkanvirus</taxon>
        <taxon>Kukulkanvirus mexicoense</taxon>
    </lineage>
</organism>